<dbReference type="AlphaFoldDB" id="A0A9W4MR74"/>
<protein>
    <recommendedName>
        <fullName evidence="3">Cytochrome P450</fullName>
    </recommendedName>
</protein>
<organism evidence="1 2">
    <name type="scientific">Penicillium nalgiovense</name>
    <dbReference type="NCBI Taxonomy" id="60175"/>
    <lineage>
        <taxon>Eukaryota</taxon>
        <taxon>Fungi</taxon>
        <taxon>Dikarya</taxon>
        <taxon>Ascomycota</taxon>
        <taxon>Pezizomycotina</taxon>
        <taxon>Eurotiomycetes</taxon>
        <taxon>Eurotiomycetidae</taxon>
        <taxon>Eurotiales</taxon>
        <taxon>Aspergillaceae</taxon>
        <taxon>Penicillium</taxon>
    </lineage>
</organism>
<dbReference type="GO" id="GO:0020037">
    <property type="term" value="F:heme binding"/>
    <property type="evidence" value="ECO:0007669"/>
    <property type="project" value="InterPro"/>
</dbReference>
<proteinExistence type="predicted"/>
<dbReference type="Gene3D" id="1.10.630.10">
    <property type="entry name" value="Cytochrome P450"/>
    <property type="match status" value="1"/>
</dbReference>
<comment type="caution">
    <text evidence="1">The sequence shown here is derived from an EMBL/GenBank/DDBJ whole genome shotgun (WGS) entry which is preliminary data.</text>
</comment>
<gene>
    <name evidence="1" type="ORF">PNAL_LOCUS2662</name>
</gene>
<evidence type="ECO:0008006" key="3">
    <source>
        <dbReference type="Google" id="ProtNLM"/>
    </source>
</evidence>
<dbReference type="InterPro" id="IPR036396">
    <property type="entry name" value="Cyt_P450_sf"/>
</dbReference>
<name>A0A9W4MR74_PENNA</name>
<reference evidence="1" key="1">
    <citation type="submission" date="2021-07" db="EMBL/GenBank/DDBJ databases">
        <authorList>
            <person name="Branca A.L. A."/>
        </authorList>
    </citation>
    <scope>NUCLEOTIDE SEQUENCE</scope>
</reference>
<evidence type="ECO:0000313" key="2">
    <source>
        <dbReference type="Proteomes" id="UP001153461"/>
    </source>
</evidence>
<evidence type="ECO:0000313" key="1">
    <source>
        <dbReference type="EMBL" id="CAG8028846.1"/>
    </source>
</evidence>
<dbReference type="SUPFAM" id="SSF48264">
    <property type="entry name" value="Cytochrome P450"/>
    <property type="match status" value="1"/>
</dbReference>
<dbReference type="GO" id="GO:0005506">
    <property type="term" value="F:iron ion binding"/>
    <property type="evidence" value="ECO:0007669"/>
    <property type="project" value="InterPro"/>
</dbReference>
<dbReference type="GO" id="GO:0004497">
    <property type="term" value="F:monooxygenase activity"/>
    <property type="evidence" value="ECO:0007669"/>
    <property type="project" value="InterPro"/>
</dbReference>
<sequence>MNILLELTTKLALSVTILLASHFLWNYLRSPLKSFPGPNLASFTNIWRMRDVAKGRCDITHNDLHRRYGPAVRMGPNVLSLSDPDLISLVYNTKNPWLKASPL</sequence>
<dbReference type="EMBL" id="CAJVNV010000088">
    <property type="protein sequence ID" value="CAG8028846.1"/>
    <property type="molecule type" value="Genomic_DNA"/>
</dbReference>
<dbReference type="Proteomes" id="UP001153461">
    <property type="component" value="Unassembled WGS sequence"/>
</dbReference>
<dbReference type="GO" id="GO:0016705">
    <property type="term" value="F:oxidoreductase activity, acting on paired donors, with incorporation or reduction of molecular oxygen"/>
    <property type="evidence" value="ECO:0007669"/>
    <property type="project" value="InterPro"/>
</dbReference>
<accession>A0A9W4MR74</accession>
<dbReference type="OrthoDB" id="4355844at2759"/>